<comment type="caution">
    <text evidence="3">The sequence shown here is derived from an EMBL/GenBank/DDBJ whole genome shotgun (WGS) entry which is preliminary data.</text>
</comment>
<dbReference type="Proteomes" id="UP000022910">
    <property type="component" value="Unassembled WGS sequence"/>
</dbReference>
<dbReference type="PANTHER" id="PTHR11102">
    <property type="entry name" value="SEL-1-LIKE PROTEIN"/>
    <property type="match status" value="1"/>
</dbReference>
<dbReference type="InterPro" id="IPR011990">
    <property type="entry name" value="TPR-like_helical_dom_sf"/>
</dbReference>
<comment type="similarity">
    <text evidence="1">Belongs to the sel-1 family.</text>
</comment>
<evidence type="ECO:0000259" key="2">
    <source>
        <dbReference type="PROSITE" id="PS50011"/>
    </source>
</evidence>
<accession>A0A015MKB9</accession>
<dbReference type="HOGENOM" id="CLU_000288_7_12_1"/>
<dbReference type="OrthoDB" id="2348314at2759"/>
<name>A0A015MKB9_RHIIW</name>
<organism evidence="3 4">
    <name type="scientific">Rhizophagus irregularis (strain DAOM 197198w)</name>
    <name type="common">Glomus intraradices</name>
    <dbReference type="NCBI Taxonomy" id="1432141"/>
    <lineage>
        <taxon>Eukaryota</taxon>
        <taxon>Fungi</taxon>
        <taxon>Fungi incertae sedis</taxon>
        <taxon>Mucoromycota</taxon>
        <taxon>Glomeromycotina</taxon>
        <taxon>Glomeromycetes</taxon>
        <taxon>Glomerales</taxon>
        <taxon>Glomeraceae</taxon>
        <taxon>Rhizophagus</taxon>
    </lineage>
</organism>
<gene>
    <name evidence="3" type="ORF">RirG_115840</name>
</gene>
<evidence type="ECO:0000313" key="3">
    <source>
        <dbReference type="EMBL" id="EXX67283.1"/>
    </source>
</evidence>
<dbReference type="EMBL" id="JEMT01017875">
    <property type="protein sequence ID" value="EXX67283.1"/>
    <property type="molecule type" value="Genomic_DNA"/>
</dbReference>
<dbReference type="GO" id="GO:0004672">
    <property type="term" value="F:protein kinase activity"/>
    <property type="evidence" value="ECO:0007669"/>
    <property type="project" value="InterPro"/>
</dbReference>
<evidence type="ECO:0000313" key="4">
    <source>
        <dbReference type="Proteomes" id="UP000022910"/>
    </source>
</evidence>
<feature type="domain" description="Protein kinase" evidence="2">
    <location>
        <begin position="38"/>
        <end position="304"/>
    </location>
</feature>
<protein>
    <submittedName>
        <fullName evidence="3">Tpk1p</fullName>
    </submittedName>
</protein>
<dbReference type="InterPro" id="IPR011009">
    <property type="entry name" value="Kinase-like_dom_sf"/>
</dbReference>
<dbReference type="Pfam" id="PF07714">
    <property type="entry name" value="PK_Tyr_Ser-Thr"/>
    <property type="match status" value="1"/>
</dbReference>
<dbReference type="PANTHER" id="PTHR11102:SF160">
    <property type="entry name" value="ERAD-ASSOCIATED E3 UBIQUITIN-PROTEIN LIGASE COMPONENT HRD3"/>
    <property type="match status" value="1"/>
</dbReference>
<dbReference type="Gene3D" id="1.25.40.10">
    <property type="entry name" value="Tetratricopeptide repeat domain"/>
    <property type="match status" value="2"/>
</dbReference>
<dbReference type="Pfam" id="PF08238">
    <property type="entry name" value="Sel1"/>
    <property type="match status" value="6"/>
</dbReference>
<dbReference type="Gene3D" id="1.10.510.10">
    <property type="entry name" value="Transferase(Phosphotransferase) domain 1"/>
    <property type="match status" value="1"/>
</dbReference>
<dbReference type="InterPro" id="IPR050767">
    <property type="entry name" value="Sel1_AlgK"/>
</dbReference>
<dbReference type="InterPro" id="IPR006597">
    <property type="entry name" value="Sel1-like"/>
</dbReference>
<proteinExistence type="inferred from homology"/>
<keyword evidence="4" id="KW-1185">Reference proteome</keyword>
<dbReference type="SUPFAM" id="SSF56112">
    <property type="entry name" value="Protein kinase-like (PK-like)"/>
    <property type="match status" value="1"/>
</dbReference>
<dbReference type="SUPFAM" id="SSF81901">
    <property type="entry name" value="HCP-like"/>
    <property type="match status" value="2"/>
</dbReference>
<dbReference type="GO" id="GO:0005524">
    <property type="term" value="F:ATP binding"/>
    <property type="evidence" value="ECO:0007669"/>
    <property type="project" value="InterPro"/>
</dbReference>
<dbReference type="InterPro" id="IPR000719">
    <property type="entry name" value="Prot_kinase_dom"/>
</dbReference>
<dbReference type="PROSITE" id="PS50011">
    <property type="entry name" value="PROTEIN_KINASE_DOM"/>
    <property type="match status" value="1"/>
</dbReference>
<dbReference type="AlphaFoldDB" id="A0A015MKB9"/>
<dbReference type="InterPro" id="IPR001245">
    <property type="entry name" value="Ser-Thr/Tyr_kinase_cat_dom"/>
</dbReference>
<dbReference type="SMART" id="SM00671">
    <property type="entry name" value="SEL1"/>
    <property type="match status" value="6"/>
</dbReference>
<evidence type="ECO:0000256" key="1">
    <source>
        <dbReference type="ARBA" id="ARBA00038101"/>
    </source>
</evidence>
<sequence>MSYKNEVQVTKYSNEWINCIEEYISKNKNIKYYEYYHFHNIEKINNDNFGKVYRANWKNSEQYFVLKSLNIDNITVKEIIHELEFCNDVNLHVNIIRFFGITSKEVRNNQAKEYLLVMEYANGNSLRNYLKENFNKLTWEDKYEFAYQLTCAVSHLHDKGISYCGLNPNNILIHQNTIKLTVFGLSKRAKELSNQKSDLICYIEPKMLKPYLLNSYSSNPYSLNQKSDVYSIGVILWEISSGQSPFKDESYNDNLIMKILKGYRESIVSNTPLDYSILYIECWNNDPDNRPEINQVVSKLKTIITKNKMILKRSDQLDSTSLTSDNNQLNEDLYQIIQNFDKTNIKELEPTTKNIHKNIFEENLSIVIDELINFSFKEVNEGKEESTRKKNILNYINNFKINLQEIYNWLLNNQNDSNSIYLLGYFNYHGIIINVYKEKAVELYQKSAELDNCLAQYSLAYLYEDGEGDIKNYDKAFELSKKLAEKEYLSGINLLGYYYYNGIGTDVDVQKAFELFQKAADQGNIRAQCNLADMYIDGEVIDKDDDKAFELSKRSAEGGHSGGMNLLGYCYYKGIGTDIDMEKGFELYQKAANLGNSIAQYNLALMYESGNGTKRDMSQAIYWYKRSSEQGDKDAMYRLNDLNDMQEFF</sequence>
<reference evidence="3 4" key="1">
    <citation type="submission" date="2014-02" db="EMBL/GenBank/DDBJ databases">
        <title>Single nucleus genome sequencing reveals high similarity among nuclei of an endomycorrhizal fungus.</title>
        <authorList>
            <person name="Lin K."/>
            <person name="Geurts R."/>
            <person name="Zhang Z."/>
            <person name="Limpens E."/>
            <person name="Saunders D.G."/>
            <person name="Mu D."/>
            <person name="Pang E."/>
            <person name="Cao H."/>
            <person name="Cha H."/>
            <person name="Lin T."/>
            <person name="Zhou Q."/>
            <person name="Shang Y."/>
            <person name="Li Y."/>
            <person name="Ivanov S."/>
            <person name="Sharma T."/>
            <person name="Velzen R.V."/>
            <person name="Ruijter N.D."/>
            <person name="Aanen D.K."/>
            <person name="Win J."/>
            <person name="Kamoun S."/>
            <person name="Bisseling T."/>
            <person name="Huang S."/>
        </authorList>
    </citation>
    <scope>NUCLEOTIDE SEQUENCE [LARGE SCALE GENOMIC DNA]</scope>
    <source>
        <strain evidence="4">DAOM197198w</strain>
    </source>
</reference>